<name>A0A447D1S0_9BRAD</name>
<dbReference type="PIRSF" id="PIRSF006268">
    <property type="entry name" value="ApbE"/>
    <property type="match status" value="1"/>
</dbReference>
<dbReference type="InterPro" id="IPR003374">
    <property type="entry name" value="ApbE-like_sf"/>
</dbReference>
<evidence type="ECO:0000256" key="1">
    <source>
        <dbReference type="ARBA" id="ARBA00011955"/>
    </source>
</evidence>
<evidence type="ECO:0000313" key="13">
    <source>
        <dbReference type="Proteomes" id="UP000289200"/>
    </source>
</evidence>
<keyword evidence="5 10" id="KW-0479">Metal-binding</keyword>
<comment type="catalytic activity">
    <reaction evidence="9 10">
        <text>L-threonyl-[protein] + FAD = FMN-L-threonyl-[protein] + AMP + H(+)</text>
        <dbReference type="Rhea" id="RHEA:36847"/>
        <dbReference type="Rhea" id="RHEA-COMP:11060"/>
        <dbReference type="Rhea" id="RHEA-COMP:11061"/>
        <dbReference type="ChEBI" id="CHEBI:15378"/>
        <dbReference type="ChEBI" id="CHEBI:30013"/>
        <dbReference type="ChEBI" id="CHEBI:57692"/>
        <dbReference type="ChEBI" id="CHEBI:74257"/>
        <dbReference type="ChEBI" id="CHEBI:456215"/>
        <dbReference type="EC" id="2.7.1.180"/>
    </reaction>
</comment>
<evidence type="ECO:0000256" key="10">
    <source>
        <dbReference type="PIRNR" id="PIRNR006268"/>
    </source>
</evidence>
<evidence type="ECO:0000256" key="5">
    <source>
        <dbReference type="ARBA" id="ARBA00022723"/>
    </source>
</evidence>
<organism evidence="12 13">
    <name type="scientific">Rhodoplanes serenus</name>
    <dbReference type="NCBI Taxonomy" id="200615"/>
    <lineage>
        <taxon>Bacteria</taxon>
        <taxon>Pseudomonadati</taxon>
        <taxon>Pseudomonadota</taxon>
        <taxon>Alphaproteobacteria</taxon>
        <taxon>Hyphomicrobiales</taxon>
        <taxon>Nitrobacteraceae</taxon>
        <taxon>Rhodoplanes</taxon>
    </lineage>
</organism>
<dbReference type="AlphaFoldDB" id="A0A447D1S0"/>
<comment type="caution">
    <text evidence="12">The sequence shown here is derived from an EMBL/GenBank/DDBJ whole genome shotgun (WGS) entry which is preliminary data.</text>
</comment>
<keyword evidence="7 10" id="KW-0460">Magnesium</keyword>
<evidence type="ECO:0000256" key="7">
    <source>
        <dbReference type="ARBA" id="ARBA00022842"/>
    </source>
</evidence>
<sequence>MEAVPMRIDVPLARPTRRRVLAIAAAVAGVALLPRPAWSGVGRPGDGVPEDLAPVTWTGIALGAVASLRIHHPDRAVAERLVAASVAEMRRLEAVFSLYRDDSAVAELNRTGTLVAPPPELVTLLARCDDVVRLTGGVFDPTVQPLWRCYADHFATNGPQAGPPPAAVLHEALERVGWDGLRHGRDRIAFARRGMALTLNGIAQGFVTDRVVALLRDAGLSHALVDMGEIRAIGDRPGRRPWRVAIEPAEGSDTATPRAAMPRQVIDVVDRAVATSAAAGFRFDPAGRCNHLLDPRSGGCAGPTRRVTVTADDATTADALSTAFGLMDEPGIAAVLAACPGVARIA</sequence>
<evidence type="ECO:0000256" key="11">
    <source>
        <dbReference type="PIRSR" id="PIRSR006268-2"/>
    </source>
</evidence>
<keyword evidence="6 10" id="KW-0274">FAD</keyword>
<reference evidence="13" key="1">
    <citation type="submission" date="2018-10" db="EMBL/GenBank/DDBJ databases">
        <authorList>
            <person name="Peiro R."/>
            <person name="Begona"/>
            <person name="Cbmso G."/>
            <person name="Lopez M."/>
            <person name="Gonzalez S."/>
            <person name="Sacristan E."/>
            <person name="Castillo E."/>
        </authorList>
    </citation>
    <scope>NUCLEOTIDE SEQUENCE [LARGE SCALE GENOMIC DNA]</scope>
</reference>
<dbReference type="Proteomes" id="UP000289200">
    <property type="component" value="Unassembled WGS sequence"/>
</dbReference>
<accession>A0A447D1S0</accession>
<dbReference type="EMBL" id="UWOC01000202">
    <property type="protein sequence ID" value="VCU11473.1"/>
    <property type="molecule type" value="Genomic_DNA"/>
</dbReference>
<dbReference type="RefSeq" id="WP_244601756.1">
    <property type="nucleotide sequence ID" value="NZ_UWOC01000202.1"/>
</dbReference>
<evidence type="ECO:0000256" key="3">
    <source>
        <dbReference type="ARBA" id="ARBA00022630"/>
    </source>
</evidence>
<feature type="binding site" evidence="11">
    <location>
        <position position="322"/>
    </location>
    <ligand>
        <name>Mg(2+)</name>
        <dbReference type="ChEBI" id="CHEBI:18420"/>
    </ligand>
</feature>
<feature type="binding site" evidence="11">
    <location>
        <position position="201"/>
    </location>
    <ligand>
        <name>Mg(2+)</name>
        <dbReference type="ChEBI" id="CHEBI:18420"/>
    </ligand>
</feature>
<evidence type="ECO:0000256" key="6">
    <source>
        <dbReference type="ARBA" id="ARBA00022827"/>
    </source>
</evidence>
<dbReference type="GO" id="GO:0016740">
    <property type="term" value="F:transferase activity"/>
    <property type="evidence" value="ECO:0007669"/>
    <property type="project" value="UniProtKB-UniRule"/>
</dbReference>
<evidence type="ECO:0000313" key="12">
    <source>
        <dbReference type="EMBL" id="VCU11473.1"/>
    </source>
</evidence>
<dbReference type="EC" id="2.7.1.180" evidence="1 10"/>
<protein>
    <recommendedName>
        <fullName evidence="2 10">FAD:protein FMN transferase</fullName>
        <ecNumber evidence="1 10">2.7.1.180</ecNumber>
    </recommendedName>
    <alternativeName>
        <fullName evidence="8 10">Flavin transferase</fullName>
    </alternativeName>
</protein>
<comment type="cofactor">
    <cofactor evidence="11">
        <name>Mg(2+)</name>
        <dbReference type="ChEBI" id="CHEBI:18420"/>
    </cofactor>
    <cofactor evidence="11">
        <name>Mn(2+)</name>
        <dbReference type="ChEBI" id="CHEBI:29035"/>
    </cofactor>
    <text evidence="11">Magnesium. Can also use manganese.</text>
</comment>
<dbReference type="Pfam" id="PF02424">
    <property type="entry name" value="ApbE"/>
    <property type="match status" value="1"/>
</dbReference>
<feature type="binding site" evidence="11">
    <location>
        <position position="318"/>
    </location>
    <ligand>
        <name>Mg(2+)</name>
        <dbReference type="ChEBI" id="CHEBI:18420"/>
    </ligand>
</feature>
<comment type="similarity">
    <text evidence="10">Belongs to the ApbE family.</text>
</comment>
<proteinExistence type="inferred from homology"/>
<keyword evidence="4 10" id="KW-0808">Transferase</keyword>
<dbReference type="Gene3D" id="3.10.520.10">
    <property type="entry name" value="ApbE-like domains"/>
    <property type="match status" value="1"/>
</dbReference>
<dbReference type="InterPro" id="IPR024932">
    <property type="entry name" value="ApbE"/>
</dbReference>
<evidence type="ECO:0000256" key="8">
    <source>
        <dbReference type="ARBA" id="ARBA00031306"/>
    </source>
</evidence>
<dbReference type="PANTHER" id="PTHR30040:SF2">
    <property type="entry name" value="FAD:PROTEIN FMN TRANSFERASE"/>
    <property type="match status" value="1"/>
</dbReference>
<keyword evidence="3 10" id="KW-0285">Flavoprotein</keyword>
<gene>
    <name evidence="12" type="primary">apbE</name>
    <name evidence="12" type="ORF">RHODGE_RHODGE_04686</name>
</gene>
<evidence type="ECO:0000256" key="2">
    <source>
        <dbReference type="ARBA" id="ARBA00016337"/>
    </source>
</evidence>
<evidence type="ECO:0000256" key="9">
    <source>
        <dbReference type="ARBA" id="ARBA00048540"/>
    </source>
</evidence>
<dbReference type="GO" id="GO:0046872">
    <property type="term" value="F:metal ion binding"/>
    <property type="evidence" value="ECO:0007669"/>
    <property type="project" value="UniProtKB-UniRule"/>
</dbReference>
<dbReference type="PANTHER" id="PTHR30040">
    <property type="entry name" value="THIAMINE BIOSYNTHESIS LIPOPROTEIN APBE"/>
    <property type="match status" value="1"/>
</dbReference>
<evidence type="ECO:0000256" key="4">
    <source>
        <dbReference type="ARBA" id="ARBA00022679"/>
    </source>
</evidence>
<dbReference type="SUPFAM" id="SSF143631">
    <property type="entry name" value="ApbE-like"/>
    <property type="match status" value="1"/>
</dbReference>
<keyword evidence="13" id="KW-1185">Reference proteome</keyword>